<proteinExistence type="predicted"/>
<dbReference type="EMBL" id="JAJJMA010300177">
    <property type="protein sequence ID" value="MCL7048038.1"/>
    <property type="molecule type" value="Genomic_DNA"/>
</dbReference>
<evidence type="ECO:0000256" key="1">
    <source>
        <dbReference type="SAM" id="MobiDB-lite"/>
    </source>
</evidence>
<protein>
    <submittedName>
        <fullName evidence="2">Uncharacterized protein</fullName>
    </submittedName>
</protein>
<dbReference type="AlphaFoldDB" id="A0AA41VVQ0"/>
<feature type="compositionally biased region" description="Basic and acidic residues" evidence="1">
    <location>
        <begin position="215"/>
        <end position="228"/>
    </location>
</feature>
<evidence type="ECO:0000313" key="2">
    <source>
        <dbReference type="EMBL" id="MCL7048038.1"/>
    </source>
</evidence>
<organism evidence="2 3">
    <name type="scientific">Papaver nudicaule</name>
    <name type="common">Iceland poppy</name>
    <dbReference type="NCBI Taxonomy" id="74823"/>
    <lineage>
        <taxon>Eukaryota</taxon>
        <taxon>Viridiplantae</taxon>
        <taxon>Streptophyta</taxon>
        <taxon>Embryophyta</taxon>
        <taxon>Tracheophyta</taxon>
        <taxon>Spermatophyta</taxon>
        <taxon>Magnoliopsida</taxon>
        <taxon>Ranunculales</taxon>
        <taxon>Papaveraceae</taxon>
        <taxon>Papaveroideae</taxon>
        <taxon>Papaver</taxon>
    </lineage>
</organism>
<sequence>MESTSYPVFIDTNLQTHLVLTISNDDTVLELKIKVMSEHLNCFPGFGKIDVEAIKVERRECYYYLTDSLFAKSAFDGLNGTWHLHVDAVPQVVSREPGSSERLGEASQLKPPAKQQHTKGKKSDDVCKNVTGTPSGEKAEKKKKPSVLEEATSTVMPSEGKDLKRKLTEASLKTRKKKKMEKMRLSPTEISDGENGLSSSGAGKEVSTVDVVPETSKRVEASDADHPSGKSRKLKEKKYCCSILMP</sequence>
<reference evidence="2" key="1">
    <citation type="submission" date="2022-03" db="EMBL/GenBank/DDBJ databases">
        <title>A functionally conserved STORR gene fusion in Papaver species that diverged 16.8 million years ago.</title>
        <authorList>
            <person name="Catania T."/>
        </authorList>
    </citation>
    <scope>NUCLEOTIDE SEQUENCE</scope>
    <source>
        <strain evidence="2">S-191538</strain>
    </source>
</reference>
<evidence type="ECO:0000313" key="3">
    <source>
        <dbReference type="Proteomes" id="UP001177140"/>
    </source>
</evidence>
<gene>
    <name evidence="2" type="ORF">MKW94_017907</name>
</gene>
<name>A0AA41VVQ0_PAPNU</name>
<dbReference type="Proteomes" id="UP001177140">
    <property type="component" value="Unassembled WGS sequence"/>
</dbReference>
<feature type="region of interest" description="Disordered" evidence="1">
    <location>
        <begin position="95"/>
        <end position="235"/>
    </location>
</feature>
<feature type="compositionally biased region" description="Basic and acidic residues" evidence="1">
    <location>
        <begin position="159"/>
        <end position="168"/>
    </location>
</feature>
<comment type="caution">
    <text evidence="2">The sequence shown here is derived from an EMBL/GenBank/DDBJ whole genome shotgun (WGS) entry which is preliminary data.</text>
</comment>
<keyword evidence="3" id="KW-1185">Reference proteome</keyword>
<accession>A0AA41VVQ0</accession>